<dbReference type="Gene3D" id="3.40.50.150">
    <property type="entry name" value="Vaccinia Virus protein VP39"/>
    <property type="match status" value="1"/>
</dbReference>
<dbReference type="EMBL" id="LCFP01000022">
    <property type="protein sequence ID" value="KKS95137.1"/>
    <property type="molecule type" value="Genomic_DNA"/>
</dbReference>
<sequence>MISSLKTFLYRRLFALAPKRIQELYFQSKVLVPKEELTQKFTEAIAFLKKSGPLGDYLEFGVFRGDSLVCMYQALTKQKVKNSRLFGFDSFEGLPEIKDENDRLLPWQKGEFISSLEATRRNLNQARVDWQRVFLIKGFFNKTLNKKLINRYKLKRVSIIMIDCDLYSSAKEALDFCVPLIKDRVIIFFDDWLTDTDNKEMAVGEKLAFEQMLQANPKLTVREFGTYTHLGQKKPPTAKIFLVKRSRKPLLNQFRNVR</sequence>
<dbReference type="InterPro" id="IPR029063">
    <property type="entry name" value="SAM-dependent_MTases_sf"/>
</dbReference>
<dbReference type="AlphaFoldDB" id="A0A0G1DBW4"/>
<organism evidence="1 2">
    <name type="scientific">Candidatus Gottesmanbacteria bacterium GW2011_GWA2_43_14</name>
    <dbReference type="NCBI Taxonomy" id="1618443"/>
    <lineage>
        <taxon>Bacteria</taxon>
        <taxon>Candidatus Gottesmaniibacteriota</taxon>
    </lineage>
</organism>
<dbReference type="InterPro" id="IPR008884">
    <property type="entry name" value="TylF_MeTrfase"/>
</dbReference>
<dbReference type="Pfam" id="PF05711">
    <property type="entry name" value="TylF"/>
    <property type="match status" value="1"/>
</dbReference>
<gene>
    <name evidence="1" type="ORF">UV73_C0022G0001</name>
</gene>
<name>A0A0G1DBW4_9BACT</name>
<dbReference type="STRING" id="1618443.UV73_C0022G0001"/>
<comment type="caution">
    <text evidence="1">The sequence shown here is derived from an EMBL/GenBank/DDBJ whole genome shotgun (WGS) entry which is preliminary data.</text>
</comment>
<dbReference type="PANTHER" id="PTHR40036:SF1">
    <property type="entry name" value="MACROCIN O-METHYLTRANSFERASE"/>
    <property type="match status" value="1"/>
</dbReference>
<accession>A0A0G1DBW4</accession>
<dbReference type="PANTHER" id="PTHR40036">
    <property type="entry name" value="MACROCIN O-METHYLTRANSFERASE"/>
    <property type="match status" value="1"/>
</dbReference>
<reference evidence="1 2" key="1">
    <citation type="journal article" date="2015" name="Nature">
        <title>rRNA introns, odd ribosomes, and small enigmatic genomes across a large radiation of phyla.</title>
        <authorList>
            <person name="Brown C.T."/>
            <person name="Hug L.A."/>
            <person name="Thomas B.C."/>
            <person name="Sharon I."/>
            <person name="Castelle C.J."/>
            <person name="Singh A."/>
            <person name="Wilkins M.J."/>
            <person name="Williams K.H."/>
            <person name="Banfield J.F."/>
        </authorList>
    </citation>
    <scope>NUCLEOTIDE SEQUENCE [LARGE SCALE GENOMIC DNA]</scope>
</reference>
<dbReference type="Proteomes" id="UP000034894">
    <property type="component" value="Unassembled WGS sequence"/>
</dbReference>
<evidence type="ECO:0000313" key="2">
    <source>
        <dbReference type="Proteomes" id="UP000034894"/>
    </source>
</evidence>
<proteinExistence type="predicted"/>
<dbReference type="SUPFAM" id="SSF53335">
    <property type="entry name" value="S-adenosyl-L-methionine-dependent methyltransferases"/>
    <property type="match status" value="1"/>
</dbReference>
<protein>
    <recommendedName>
        <fullName evidence="3">Methyltransferase</fullName>
    </recommendedName>
</protein>
<evidence type="ECO:0000313" key="1">
    <source>
        <dbReference type="EMBL" id="KKS95137.1"/>
    </source>
</evidence>
<evidence type="ECO:0008006" key="3">
    <source>
        <dbReference type="Google" id="ProtNLM"/>
    </source>
</evidence>